<organism evidence="2 3">
    <name type="scientific">Ferroacidibacillus organovorans</name>
    <dbReference type="NCBI Taxonomy" id="1765683"/>
    <lineage>
        <taxon>Bacteria</taxon>
        <taxon>Bacillati</taxon>
        <taxon>Bacillota</taxon>
        <taxon>Bacilli</taxon>
        <taxon>Bacillales</taxon>
        <taxon>Alicyclobacillaceae</taxon>
        <taxon>Ferroacidibacillus</taxon>
    </lineage>
</organism>
<dbReference type="InterPro" id="IPR010690">
    <property type="entry name" value="YqfD"/>
</dbReference>
<dbReference type="PIRSF" id="PIRSF029895">
    <property type="entry name" value="SpoIV"/>
    <property type="match status" value="1"/>
</dbReference>
<protein>
    <submittedName>
        <fullName evidence="2">Sporulation protein YqfD</fullName>
    </submittedName>
</protein>
<feature type="transmembrane region" description="Helical" evidence="1">
    <location>
        <begin position="89"/>
        <end position="109"/>
    </location>
</feature>
<keyword evidence="1" id="KW-0472">Membrane</keyword>
<dbReference type="RefSeq" id="WP_079289767.1">
    <property type="nucleotide sequence ID" value="NZ_MWPS01000003.1"/>
</dbReference>
<gene>
    <name evidence="2" type="ORF">B2M26_01730</name>
</gene>
<dbReference type="AlphaFoldDB" id="A0A1V4EX12"/>
<name>A0A1V4EX12_9BACL</name>
<comment type="caution">
    <text evidence="2">The sequence shown here is derived from an EMBL/GenBank/DDBJ whole genome shotgun (WGS) entry which is preliminary data.</text>
</comment>
<dbReference type="EMBL" id="MWPS01000003">
    <property type="protein sequence ID" value="OPG17475.1"/>
    <property type="molecule type" value="Genomic_DNA"/>
</dbReference>
<keyword evidence="3" id="KW-1185">Reference proteome</keyword>
<accession>A0A1V4EX12</accession>
<dbReference type="Proteomes" id="UP000190229">
    <property type="component" value="Unassembled WGS sequence"/>
</dbReference>
<proteinExistence type="predicted"/>
<evidence type="ECO:0000313" key="2">
    <source>
        <dbReference type="EMBL" id="OPG17475.1"/>
    </source>
</evidence>
<reference evidence="2 3" key="1">
    <citation type="submission" date="2017-02" db="EMBL/GenBank/DDBJ databases">
        <title>Draft genome of Acidibacillus ferrooxidans Huett2.</title>
        <authorList>
            <person name="Schopf S."/>
        </authorList>
    </citation>
    <scope>NUCLEOTIDE SEQUENCE [LARGE SCALE GENOMIC DNA]</scope>
    <source>
        <strain evidence="2 3">Huett2</strain>
    </source>
</reference>
<sequence length="385" mass="42471">MTAKLSDALRGYVIVLVMDDAKSVVLADAVRAGAAIWDVRQDPLGYRISIGLKSVKTVLAVARKNRIRLRFFRKVGIPFLAWRAMRRKVFVGGALFFVFALYMLSSFVWHVEIEGTDQPEVVMNALRSMHITKGSTLWNLLDQDSIQLALLDKIPEIAWAGVRIEGTSIFVKIIPRTPLSKPPLTTPQNIVASVPGVVSSVLADAGQPLVKPGQFVTPGTVLISGQLESGKKIRAAGMVEAYVWYRSTVSLPVTTTVSTLTGEHVVRYALVFPHLVLPVWGFARADYTHKQVQDVTEPITIGGVTLPFSLRKETIYQASVHKLTETPAQLLVNAKELVAREISQKAPDRTRIVRQTVLQSQVQHGKLDVIIWSEAIEDIGKPAQL</sequence>
<dbReference type="Pfam" id="PF06898">
    <property type="entry name" value="YqfD"/>
    <property type="match status" value="1"/>
</dbReference>
<keyword evidence="1" id="KW-0812">Transmembrane</keyword>
<evidence type="ECO:0000313" key="3">
    <source>
        <dbReference type="Proteomes" id="UP000190229"/>
    </source>
</evidence>
<dbReference type="NCBIfam" id="TIGR02876">
    <property type="entry name" value="spore_yqfD"/>
    <property type="match status" value="1"/>
</dbReference>
<evidence type="ECO:0000256" key="1">
    <source>
        <dbReference type="SAM" id="Phobius"/>
    </source>
</evidence>
<keyword evidence="1" id="KW-1133">Transmembrane helix</keyword>